<sequence length="118" mass="12619">MTDASDHLVLVCSACNGGLAAKQVCDALAPRLPTGLEIRLVKCMAGCERPLTVGFQAPEKAQYLFGDIRDASDLDALVQFACQYQQSTDGWTNATDRPPALLAKTLARLPRIDAGAVR</sequence>
<dbReference type="AlphaFoldDB" id="A0A1X7BU79"/>
<dbReference type="OrthoDB" id="8364077at2"/>
<dbReference type="Pfam" id="PF07845">
    <property type="entry name" value="DUF1636"/>
    <property type="match status" value="1"/>
</dbReference>
<gene>
    <name evidence="1" type="ORF">ROA7745_02969</name>
</gene>
<name>A0A1X7BU79_9RHOB</name>
<dbReference type="RefSeq" id="WP_085801068.1">
    <property type="nucleotide sequence ID" value="NZ_FWXB01000011.1"/>
</dbReference>
<protein>
    <recommendedName>
        <fullName evidence="3">Metal-binding protein</fullName>
    </recommendedName>
</protein>
<dbReference type="Proteomes" id="UP000193224">
    <property type="component" value="Unassembled WGS sequence"/>
</dbReference>
<keyword evidence="2" id="KW-1185">Reference proteome</keyword>
<accession>A0A1X7BU79</accession>
<evidence type="ECO:0000313" key="2">
    <source>
        <dbReference type="Proteomes" id="UP000193224"/>
    </source>
</evidence>
<organism evidence="1 2">
    <name type="scientific">Roseovarius aestuarii</name>
    <dbReference type="NCBI Taxonomy" id="475083"/>
    <lineage>
        <taxon>Bacteria</taxon>
        <taxon>Pseudomonadati</taxon>
        <taxon>Pseudomonadota</taxon>
        <taxon>Alphaproteobacteria</taxon>
        <taxon>Rhodobacterales</taxon>
        <taxon>Roseobacteraceae</taxon>
        <taxon>Roseovarius</taxon>
    </lineage>
</organism>
<evidence type="ECO:0008006" key="3">
    <source>
        <dbReference type="Google" id="ProtNLM"/>
    </source>
</evidence>
<dbReference type="EMBL" id="FWXB01000011">
    <property type="protein sequence ID" value="SMC13134.1"/>
    <property type="molecule type" value="Genomic_DNA"/>
</dbReference>
<proteinExistence type="predicted"/>
<dbReference type="InterPro" id="IPR012863">
    <property type="entry name" value="DUF1636"/>
</dbReference>
<evidence type="ECO:0000313" key="1">
    <source>
        <dbReference type="EMBL" id="SMC13134.1"/>
    </source>
</evidence>
<reference evidence="1 2" key="1">
    <citation type="submission" date="2017-03" db="EMBL/GenBank/DDBJ databases">
        <authorList>
            <person name="Afonso C.L."/>
            <person name="Miller P.J."/>
            <person name="Scott M.A."/>
            <person name="Spackman E."/>
            <person name="Goraichik I."/>
            <person name="Dimitrov K.M."/>
            <person name="Suarez D.L."/>
            <person name="Swayne D.E."/>
        </authorList>
    </citation>
    <scope>NUCLEOTIDE SEQUENCE [LARGE SCALE GENOMIC DNA]</scope>
    <source>
        <strain evidence="1 2">CECT 7745</strain>
    </source>
</reference>